<gene>
    <name evidence="1" type="ORF">PVAP13_8KG015920</name>
</gene>
<dbReference type="PANTHER" id="PTHR33186">
    <property type="entry name" value="OS10G0136150 PROTEIN-RELATED"/>
    <property type="match status" value="1"/>
</dbReference>
<proteinExistence type="predicted"/>
<organism evidence="1 2">
    <name type="scientific">Panicum virgatum</name>
    <name type="common">Blackwell switchgrass</name>
    <dbReference type="NCBI Taxonomy" id="38727"/>
    <lineage>
        <taxon>Eukaryota</taxon>
        <taxon>Viridiplantae</taxon>
        <taxon>Streptophyta</taxon>
        <taxon>Embryophyta</taxon>
        <taxon>Tracheophyta</taxon>
        <taxon>Spermatophyta</taxon>
        <taxon>Magnoliopsida</taxon>
        <taxon>Liliopsida</taxon>
        <taxon>Poales</taxon>
        <taxon>Poaceae</taxon>
        <taxon>PACMAD clade</taxon>
        <taxon>Panicoideae</taxon>
        <taxon>Panicodae</taxon>
        <taxon>Paniceae</taxon>
        <taxon>Panicinae</taxon>
        <taxon>Panicum</taxon>
        <taxon>Panicum sect. Hiantes</taxon>
    </lineage>
</organism>
<reference evidence="1" key="1">
    <citation type="submission" date="2020-05" db="EMBL/GenBank/DDBJ databases">
        <title>WGS assembly of Panicum virgatum.</title>
        <authorList>
            <person name="Lovell J.T."/>
            <person name="Jenkins J."/>
            <person name="Shu S."/>
            <person name="Juenger T.E."/>
            <person name="Schmutz J."/>
        </authorList>
    </citation>
    <scope>NUCLEOTIDE SEQUENCE</scope>
    <source>
        <strain evidence="1">AP13</strain>
    </source>
</reference>
<name>A0A8T0PDX5_PANVG</name>
<dbReference type="PANTHER" id="PTHR33186:SF13">
    <property type="entry name" value="OS10G0138300 PROTEIN"/>
    <property type="match status" value="1"/>
</dbReference>
<evidence type="ECO:0000313" key="2">
    <source>
        <dbReference type="Proteomes" id="UP000823388"/>
    </source>
</evidence>
<accession>A0A8T0PDX5</accession>
<evidence type="ECO:0000313" key="1">
    <source>
        <dbReference type="EMBL" id="KAG2559810.1"/>
    </source>
</evidence>
<keyword evidence="2" id="KW-1185">Reference proteome</keyword>
<comment type="caution">
    <text evidence="1">The sequence shown here is derived from an EMBL/GenBank/DDBJ whole genome shotgun (WGS) entry which is preliminary data.</text>
</comment>
<dbReference type="Proteomes" id="UP000823388">
    <property type="component" value="Chromosome 8K"/>
</dbReference>
<dbReference type="AlphaFoldDB" id="A0A8T0PDX5"/>
<protein>
    <submittedName>
        <fullName evidence="1">Uncharacterized protein</fullName>
    </submittedName>
</protein>
<sequence length="102" mass="11809">MLDNLTAQMWERMADSDGVARWVLRRTIELDKLLSLASGGFPKHRTILRLYGDDNIIFVSTYRGVFMVHLKLMQFEKIFDTSPFSDERIIHPFKSLYAPGTA</sequence>
<dbReference type="EMBL" id="CM029051">
    <property type="protein sequence ID" value="KAG2559810.1"/>
    <property type="molecule type" value="Genomic_DNA"/>
</dbReference>